<dbReference type="InterPro" id="IPR009057">
    <property type="entry name" value="Homeodomain-like_sf"/>
</dbReference>
<keyword evidence="2" id="KW-0238">DNA-binding</keyword>
<dbReference type="InterPro" id="IPR011051">
    <property type="entry name" value="RmlC_Cupin_sf"/>
</dbReference>
<evidence type="ECO:0000256" key="2">
    <source>
        <dbReference type="ARBA" id="ARBA00023125"/>
    </source>
</evidence>
<proteinExistence type="predicted"/>
<dbReference type="InterPro" id="IPR018062">
    <property type="entry name" value="HTH_AraC-typ_CS"/>
</dbReference>
<dbReference type="InterPro" id="IPR018060">
    <property type="entry name" value="HTH_AraC"/>
</dbReference>
<feature type="domain" description="HTH araC/xylS-type" evidence="4">
    <location>
        <begin position="191"/>
        <end position="289"/>
    </location>
</feature>
<dbReference type="SUPFAM" id="SSF46689">
    <property type="entry name" value="Homeodomain-like"/>
    <property type="match status" value="1"/>
</dbReference>
<dbReference type="GO" id="GO:0043565">
    <property type="term" value="F:sequence-specific DNA binding"/>
    <property type="evidence" value="ECO:0007669"/>
    <property type="project" value="InterPro"/>
</dbReference>
<keyword evidence="1" id="KW-0805">Transcription regulation</keyword>
<dbReference type="Pfam" id="PF12833">
    <property type="entry name" value="HTH_18"/>
    <property type="match status" value="1"/>
</dbReference>
<dbReference type="PANTHER" id="PTHR43280:SF14">
    <property type="entry name" value="MELIBIOSE OPERON REGULATORY PROTEIN"/>
    <property type="match status" value="1"/>
</dbReference>
<dbReference type="SUPFAM" id="SSF51182">
    <property type="entry name" value="RmlC-like cupins"/>
    <property type="match status" value="1"/>
</dbReference>
<protein>
    <submittedName>
        <fullName evidence="5">Helix-turn-helix domain-containing protein</fullName>
    </submittedName>
</protein>
<keyword evidence="6" id="KW-1185">Reference proteome</keyword>
<name>A0A502KY82_9GAMM</name>
<dbReference type="PANTHER" id="PTHR43280">
    <property type="entry name" value="ARAC-FAMILY TRANSCRIPTIONAL REGULATOR"/>
    <property type="match status" value="1"/>
</dbReference>
<evidence type="ECO:0000259" key="4">
    <source>
        <dbReference type="PROSITE" id="PS01124"/>
    </source>
</evidence>
<dbReference type="EMBL" id="SAWY01000021">
    <property type="protein sequence ID" value="TPH14613.1"/>
    <property type="molecule type" value="Genomic_DNA"/>
</dbReference>
<dbReference type="AlphaFoldDB" id="A0A502KY82"/>
<dbReference type="PROSITE" id="PS00041">
    <property type="entry name" value="HTH_ARAC_FAMILY_1"/>
    <property type="match status" value="1"/>
</dbReference>
<dbReference type="GO" id="GO:0003700">
    <property type="term" value="F:DNA-binding transcription factor activity"/>
    <property type="evidence" value="ECO:0007669"/>
    <property type="project" value="InterPro"/>
</dbReference>
<dbReference type="Proteomes" id="UP000315303">
    <property type="component" value="Unassembled WGS sequence"/>
</dbReference>
<dbReference type="RefSeq" id="WP_140603516.1">
    <property type="nucleotide sequence ID" value="NZ_SAWY01000021.1"/>
</dbReference>
<keyword evidence="3" id="KW-0804">Transcription</keyword>
<dbReference type="Gene3D" id="1.10.10.60">
    <property type="entry name" value="Homeodomain-like"/>
    <property type="match status" value="2"/>
</dbReference>
<evidence type="ECO:0000313" key="6">
    <source>
        <dbReference type="Proteomes" id="UP000315303"/>
    </source>
</evidence>
<dbReference type="PROSITE" id="PS01124">
    <property type="entry name" value="HTH_ARAC_FAMILY_2"/>
    <property type="match status" value="1"/>
</dbReference>
<evidence type="ECO:0000256" key="1">
    <source>
        <dbReference type="ARBA" id="ARBA00023015"/>
    </source>
</evidence>
<gene>
    <name evidence="5" type="ORF">EPA86_10955</name>
</gene>
<evidence type="ECO:0000256" key="3">
    <source>
        <dbReference type="ARBA" id="ARBA00023163"/>
    </source>
</evidence>
<dbReference type="OrthoDB" id="345413at2"/>
<sequence length="293" mass="33765">MLNWISRIVQRESGPLEVQGEDSKFGFQKHVPEIMEQSHWHGHIEVNYLFGCSASYLINGKRINVPEGKMIIFWASIPHQMTHYDGDGYMVNLYIPLQAFLTWKLPNQYIKSLLDGEVLVSESLYESDQLLTDVWEKDLEKDNADLTFQVISEIRNRISRMAIESYTSFQLTDESELVDNKKVVCGINHVQTMLAYIADNFDTRIKISNVTDSTGLHKNYAMKLFTRVMKVSIKQYINQLRLHHAQALLVDTDDTVVCIANKAGFGSVSRFYDIFKRELNISPVEFRNSINNA</sequence>
<comment type="caution">
    <text evidence="5">The sequence shown here is derived from an EMBL/GenBank/DDBJ whole genome shotgun (WGS) entry which is preliminary data.</text>
</comment>
<organism evidence="5 6">
    <name type="scientific">Litorilituus lipolyticus</name>
    <dbReference type="NCBI Taxonomy" id="2491017"/>
    <lineage>
        <taxon>Bacteria</taxon>
        <taxon>Pseudomonadati</taxon>
        <taxon>Pseudomonadota</taxon>
        <taxon>Gammaproteobacteria</taxon>
        <taxon>Alteromonadales</taxon>
        <taxon>Colwelliaceae</taxon>
        <taxon>Litorilituus</taxon>
    </lineage>
</organism>
<evidence type="ECO:0000313" key="5">
    <source>
        <dbReference type="EMBL" id="TPH14613.1"/>
    </source>
</evidence>
<reference evidence="5 6" key="1">
    <citation type="submission" date="2019-01" db="EMBL/GenBank/DDBJ databases">
        <title>Litorilituus lipolytica sp. nov., isolated from intertidal sand of the Yellow Sea in China.</title>
        <authorList>
            <person name="Liu A."/>
        </authorList>
    </citation>
    <scope>NUCLEOTIDE SEQUENCE [LARGE SCALE GENOMIC DNA]</scope>
    <source>
        <strain evidence="5 6">RZ04</strain>
    </source>
</reference>
<accession>A0A502KY82</accession>
<dbReference type="SMART" id="SM00342">
    <property type="entry name" value="HTH_ARAC"/>
    <property type="match status" value="1"/>
</dbReference>